<gene>
    <name evidence="3" type="ORF">C834K_0982</name>
</gene>
<dbReference type="KEGG" id="chla:C834K_0982"/>
<name>A0A3B0PQE4_9CHLA</name>
<dbReference type="EMBL" id="LS992154">
    <property type="protein sequence ID" value="SYX09413.1"/>
    <property type="molecule type" value="Genomic_DNA"/>
</dbReference>
<organism evidence="3 4">
    <name type="scientific">Chlamydia poikilotherma</name>
    <dbReference type="NCBI Taxonomy" id="1967783"/>
    <lineage>
        <taxon>Bacteria</taxon>
        <taxon>Pseudomonadati</taxon>
        <taxon>Chlamydiota</taxon>
        <taxon>Chlamydiia</taxon>
        <taxon>Chlamydiales</taxon>
        <taxon>Chlamydiaceae</taxon>
        <taxon>Chlamydia/Chlamydophila group</taxon>
        <taxon>Chlamydia</taxon>
    </lineage>
</organism>
<evidence type="ECO:0000256" key="2">
    <source>
        <dbReference type="SAM" id="Phobius"/>
    </source>
</evidence>
<accession>A0A3B0PQE4</accession>
<dbReference type="RefSeq" id="WP_117274689.1">
    <property type="nucleotide sequence ID" value="NZ_LS992154.1"/>
</dbReference>
<evidence type="ECO:0000256" key="1">
    <source>
        <dbReference type="SAM" id="MobiDB-lite"/>
    </source>
</evidence>
<feature type="transmembrane region" description="Helical" evidence="2">
    <location>
        <begin position="256"/>
        <end position="281"/>
    </location>
</feature>
<proteinExistence type="predicted"/>
<keyword evidence="4" id="KW-1185">Reference proteome</keyword>
<reference evidence="4" key="1">
    <citation type="submission" date="2017-11" db="EMBL/GenBank/DDBJ databases">
        <authorList>
            <person name="Seth-Smith MB H."/>
        </authorList>
    </citation>
    <scope>NUCLEOTIDE SEQUENCE [LARGE SCALE GENOMIC DNA]</scope>
</reference>
<dbReference type="AlphaFoldDB" id="A0A3B0PQE4"/>
<evidence type="ECO:0000313" key="4">
    <source>
        <dbReference type="Proteomes" id="UP000258476"/>
    </source>
</evidence>
<feature type="compositionally biased region" description="Polar residues" evidence="1">
    <location>
        <begin position="38"/>
        <end position="48"/>
    </location>
</feature>
<feature type="compositionally biased region" description="Polar residues" evidence="1">
    <location>
        <begin position="1"/>
        <end position="27"/>
    </location>
</feature>
<keyword evidence="2" id="KW-0472">Membrane</keyword>
<keyword evidence="2" id="KW-0812">Transmembrane</keyword>
<dbReference type="Proteomes" id="UP000258476">
    <property type="component" value="Chromosome"/>
</dbReference>
<dbReference type="OrthoDB" id="19202at2"/>
<sequence>MSLSTSGPDNTNQKNILAQVLASTPQAVPNPDKLAGNETKQIQQTRQGKNAEMQSDAGIAGTQGKEKTSAVSEAQNSENIMAGQGIAAGQEAESAEAAAGANQTAGASALQAANLQATLEEANKTLETTISSLSSIDSSQLQEIQELVASIVNGTSKSSIQGLETPALPKPTITKPREEVMEISMALAKAIAALGEATASALSDYQSTQAQASTMNRLSLESQGLKIDSEREEFQKMKEIQEKAGDNSTMDTVNTVMIAISVTITVISIVAALFTCGLGLIGTAAAGATAAAAAATAGATAGTAAATTVATTVATQVTMQAVMQAVKTAIVQAVKQAITQAIKAAIKQGVKQAIKAAIKAAVKTLMKNMSKIFQTGQKALAKSFPKLAKVVNTLGNKWVSAALGTMVAVPALVKGIGDLKLSEMQTELADIQKKTGMLTAQSEMMKMFTMFWQQASKIAAKQTDSANEMQQQATKLGAQITKAFQAISSGLASAV</sequence>
<protein>
    <submittedName>
        <fullName evidence="3">Secretion system effector C (SseC) like family</fullName>
    </submittedName>
</protein>
<feature type="region of interest" description="Disordered" evidence="1">
    <location>
        <begin position="1"/>
        <end position="74"/>
    </location>
</feature>
<evidence type="ECO:0000313" key="3">
    <source>
        <dbReference type="EMBL" id="SYX09413.1"/>
    </source>
</evidence>
<keyword evidence="2" id="KW-1133">Transmembrane helix</keyword>